<sequence length="183" mass="21067">VNTVTGTVIKTGKMLNLTDYDMDAFDTSAYFPLLCRNMISLPLKYKHETKAVIEFLTKIDAKGFSYDDEVLCSVALTYCAYFISYDKLLKEKRAKLLHIKILRDTGDVLGAPCVHDLLRMASEKFILPEDFGRTVQLHLEGADKLYLCFLVREMFLKHAKIFAPKNMLTLNYFILLIQRYTMA</sequence>
<dbReference type="InterPro" id="IPR029016">
    <property type="entry name" value="GAF-like_dom_sf"/>
</dbReference>
<feature type="non-terminal residue" evidence="1">
    <location>
        <position position="183"/>
    </location>
</feature>
<accession>A0A161M802</accession>
<reference evidence="1" key="1">
    <citation type="submission" date="2016-04" db="EMBL/GenBank/DDBJ databases">
        <authorList>
            <person name="Calderon-Fernandez G.M.Sr."/>
        </authorList>
    </citation>
    <scope>NUCLEOTIDE SEQUENCE</scope>
    <source>
        <strain evidence="1">Int1</strain>
        <tissue evidence="1">Integument</tissue>
    </source>
</reference>
<reference evidence="1" key="2">
    <citation type="journal article" date="2017" name="J. Med. Entomol.">
        <title>Transcriptome Analysis of the Triatoma infestans (Hemiptera: Reduviidae) Integument.</title>
        <authorList>
            <person name="Calderon-Fernandez G.M."/>
            <person name="Moriconi D.E."/>
            <person name="Dulbecco A.B."/>
            <person name="Juarez M.P."/>
        </authorList>
    </citation>
    <scope>NUCLEOTIDE SEQUENCE</scope>
    <source>
        <strain evidence="1">Int1</strain>
        <tissue evidence="1">Integument</tissue>
    </source>
</reference>
<organism evidence="1">
    <name type="scientific">Triatoma infestans</name>
    <name type="common">Assassin bug</name>
    <dbReference type="NCBI Taxonomy" id="30076"/>
    <lineage>
        <taxon>Eukaryota</taxon>
        <taxon>Metazoa</taxon>
        <taxon>Ecdysozoa</taxon>
        <taxon>Arthropoda</taxon>
        <taxon>Hexapoda</taxon>
        <taxon>Insecta</taxon>
        <taxon>Pterygota</taxon>
        <taxon>Neoptera</taxon>
        <taxon>Paraneoptera</taxon>
        <taxon>Hemiptera</taxon>
        <taxon>Heteroptera</taxon>
        <taxon>Panheteroptera</taxon>
        <taxon>Cimicomorpha</taxon>
        <taxon>Reduviidae</taxon>
        <taxon>Triatominae</taxon>
        <taxon>Triatoma</taxon>
    </lineage>
</organism>
<dbReference type="SUPFAM" id="SSF55781">
    <property type="entry name" value="GAF domain-like"/>
    <property type="match status" value="1"/>
</dbReference>
<feature type="non-terminal residue" evidence="1">
    <location>
        <position position="1"/>
    </location>
</feature>
<evidence type="ECO:0000313" key="1">
    <source>
        <dbReference type="EMBL" id="JAR98390.1"/>
    </source>
</evidence>
<proteinExistence type="predicted"/>
<protein>
    <submittedName>
        <fullName evidence="1">Camp and camp-inhibited cgmp 3-cyclic phosphodiesterase 10a-like protein</fullName>
    </submittedName>
</protein>
<dbReference type="EMBL" id="GEMB01004910">
    <property type="protein sequence ID" value="JAR98390.1"/>
    <property type="molecule type" value="Transcribed_RNA"/>
</dbReference>
<dbReference type="AlphaFoldDB" id="A0A161M802"/>
<name>A0A161M802_TRIIF</name>
<dbReference type="Gene3D" id="3.30.450.40">
    <property type="match status" value="1"/>
</dbReference>